<evidence type="ECO:0000313" key="3">
    <source>
        <dbReference type="Proteomes" id="UP000250235"/>
    </source>
</evidence>
<dbReference type="PANTHER" id="PTHR36757:SF1">
    <property type="entry name" value="GENOME ASSEMBLY, CHROMOSOME: A04"/>
    <property type="match status" value="1"/>
</dbReference>
<dbReference type="Proteomes" id="UP000250235">
    <property type="component" value="Unassembled WGS sequence"/>
</dbReference>
<dbReference type="OrthoDB" id="1923860at2759"/>
<organism evidence="2 3">
    <name type="scientific">Dorcoceras hygrometricum</name>
    <dbReference type="NCBI Taxonomy" id="472368"/>
    <lineage>
        <taxon>Eukaryota</taxon>
        <taxon>Viridiplantae</taxon>
        <taxon>Streptophyta</taxon>
        <taxon>Embryophyta</taxon>
        <taxon>Tracheophyta</taxon>
        <taxon>Spermatophyta</taxon>
        <taxon>Magnoliopsida</taxon>
        <taxon>eudicotyledons</taxon>
        <taxon>Gunneridae</taxon>
        <taxon>Pentapetalae</taxon>
        <taxon>asterids</taxon>
        <taxon>lamiids</taxon>
        <taxon>Lamiales</taxon>
        <taxon>Gesneriaceae</taxon>
        <taxon>Didymocarpoideae</taxon>
        <taxon>Trichosporeae</taxon>
        <taxon>Loxocarpinae</taxon>
        <taxon>Dorcoceras</taxon>
    </lineage>
</organism>
<proteinExistence type="predicted"/>
<sequence length="256" mass="28279">MAIDVYSEISSPVISPRISFSLDLKESDFIPVNVQTNQLNLNPTIDFDCRKAPHVSHQISSADELFANGKILPVQIKRMDQTLQSEPKSTPKAPEIVENATDNTKKKRLIEYLSTSFDPDEEETTTTITTTKPFWQFKRSASLNCDTGGRGTRGLLRSLDFFTRSNSTGSVRKQVPKQNSSKESSNPDSTPLFHHSPSSSKRPAILKKSGTRSCNNNGIRVAPVLNIPTAYISKGTASLFGIGSLFSSKKSRKKKK</sequence>
<dbReference type="PANTHER" id="PTHR36757">
    <property type="entry name" value="BNAANNG22500D PROTEIN"/>
    <property type="match status" value="1"/>
</dbReference>
<dbReference type="AlphaFoldDB" id="A0A2Z7BQF6"/>
<evidence type="ECO:0000313" key="2">
    <source>
        <dbReference type="EMBL" id="KZV34156.1"/>
    </source>
</evidence>
<protein>
    <submittedName>
        <fullName evidence="2">Uncharacterized protein</fullName>
    </submittedName>
</protein>
<reference evidence="2 3" key="1">
    <citation type="journal article" date="2015" name="Proc. Natl. Acad. Sci. U.S.A.">
        <title>The resurrection genome of Boea hygrometrica: A blueprint for survival of dehydration.</title>
        <authorList>
            <person name="Xiao L."/>
            <person name="Yang G."/>
            <person name="Zhang L."/>
            <person name="Yang X."/>
            <person name="Zhao S."/>
            <person name="Ji Z."/>
            <person name="Zhou Q."/>
            <person name="Hu M."/>
            <person name="Wang Y."/>
            <person name="Chen M."/>
            <person name="Xu Y."/>
            <person name="Jin H."/>
            <person name="Xiao X."/>
            <person name="Hu G."/>
            <person name="Bao F."/>
            <person name="Hu Y."/>
            <person name="Wan P."/>
            <person name="Li L."/>
            <person name="Deng X."/>
            <person name="Kuang T."/>
            <person name="Xiang C."/>
            <person name="Zhu J.K."/>
            <person name="Oliver M.J."/>
            <person name="He Y."/>
        </authorList>
    </citation>
    <scope>NUCLEOTIDE SEQUENCE [LARGE SCALE GENOMIC DNA]</scope>
    <source>
        <strain evidence="3">cv. XS01</strain>
    </source>
</reference>
<feature type="compositionally biased region" description="Polar residues" evidence="1">
    <location>
        <begin position="167"/>
        <end position="189"/>
    </location>
</feature>
<feature type="region of interest" description="Disordered" evidence="1">
    <location>
        <begin position="167"/>
        <end position="213"/>
    </location>
</feature>
<name>A0A2Z7BQF6_9LAMI</name>
<gene>
    <name evidence="2" type="ORF">F511_30053</name>
</gene>
<accession>A0A2Z7BQF6</accession>
<dbReference type="EMBL" id="KV005196">
    <property type="protein sequence ID" value="KZV34156.1"/>
    <property type="molecule type" value="Genomic_DNA"/>
</dbReference>
<evidence type="ECO:0000256" key="1">
    <source>
        <dbReference type="SAM" id="MobiDB-lite"/>
    </source>
</evidence>
<keyword evidence="3" id="KW-1185">Reference proteome</keyword>